<dbReference type="AlphaFoldDB" id="A0A9W6EXF5"/>
<dbReference type="EMBL" id="BRXU01000002">
    <property type="protein sequence ID" value="GLC48883.1"/>
    <property type="molecule type" value="Genomic_DNA"/>
</dbReference>
<organism evidence="2 3">
    <name type="scientific">Pleodorina starrii</name>
    <dbReference type="NCBI Taxonomy" id="330485"/>
    <lineage>
        <taxon>Eukaryota</taxon>
        <taxon>Viridiplantae</taxon>
        <taxon>Chlorophyta</taxon>
        <taxon>core chlorophytes</taxon>
        <taxon>Chlorophyceae</taxon>
        <taxon>CS clade</taxon>
        <taxon>Chlamydomonadales</taxon>
        <taxon>Volvocaceae</taxon>
        <taxon>Pleodorina</taxon>
    </lineage>
</organism>
<dbReference type="OrthoDB" id="551902at2759"/>
<evidence type="ECO:0000313" key="2">
    <source>
        <dbReference type="EMBL" id="GLC48883.1"/>
    </source>
</evidence>
<reference evidence="2 3" key="1">
    <citation type="journal article" date="2023" name="Commun. Biol.">
        <title>Reorganization of the ancestral sex-determining regions during the evolution of trioecy in Pleodorina starrii.</title>
        <authorList>
            <person name="Takahashi K."/>
            <person name="Suzuki S."/>
            <person name="Kawai-Toyooka H."/>
            <person name="Yamamoto K."/>
            <person name="Hamaji T."/>
            <person name="Ootsuki R."/>
            <person name="Yamaguchi H."/>
            <person name="Kawachi M."/>
            <person name="Higashiyama T."/>
            <person name="Nozaki H."/>
        </authorList>
    </citation>
    <scope>NUCLEOTIDE SEQUENCE [LARGE SCALE GENOMIC DNA]</scope>
    <source>
        <strain evidence="2 3">NIES-4479</strain>
    </source>
</reference>
<sequence length="482" mass="48502">MAEVEVHDVLAQKTDASVERTVAADCDDHRHAKTDDAPAQASSALPDEELKTKAVSKDSGEDEPQPQRERPAGEQQVAATSGLRPEAQPEAAPAPEADAANFVLDNAPRTPSNGGGEASKPVVTSTVDAGSSPNQGRNHEQEAPANLASGTDGAAAAKAAMAMRNMDPAQEDDTVEAASAAALAAALSSAKLAAVAAARPPPPPGTSTPSPRPSPRKTPRSDADGGRGAAAPATPTPAAASSSSRAPVILTAGAFPAPSSQSRAPTSLVSSSGRPIRSPRTEASPPAAVQRGGRPGGAGRGPLDSSFSAAAAAAAAATAAAGSPFAAPAPAAAAAAAALQPPADEELLVSHSKLMADRELLVVEVRRLALQVQHLTVQQGMLQEEVQRLLNKNSNLNSELASSVTERRSLVGITDILSEAVRHTVLVDEHDGGKPTEAAGRAVVVAAEAEAEAESEAEAEVQAWAEAEASPVVAEATAEVAE</sequence>
<feature type="region of interest" description="Disordered" evidence="1">
    <location>
        <begin position="189"/>
        <end position="303"/>
    </location>
</feature>
<name>A0A9W6EXF5_9CHLO</name>
<feature type="compositionally biased region" description="Basic and acidic residues" evidence="1">
    <location>
        <begin position="26"/>
        <end position="36"/>
    </location>
</feature>
<feature type="compositionally biased region" description="Low complexity" evidence="1">
    <location>
        <begin position="85"/>
        <end position="100"/>
    </location>
</feature>
<feature type="compositionally biased region" description="Pro residues" evidence="1">
    <location>
        <begin position="199"/>
        <end position="213"/>
    </location>
</feature>
<feature type="compositionally biased region" description="Basic and acidic residues" evidence="1">
    <location>
        <begin position="48"/>
        <end position="72"/>
    </location>
</feature>
<feature type="compositionally biased region" description="Polar residues" evidence="1">
    <location>
        <begin position="122"/>
        <end position="136"/>
    </location>
</feature>
<feature type="compositionally biased region" description="Low complexity" evidence="1">
    <location>
        <begin position="229"/>
        <end position="247"/>
    </location>
</feature>
<comment type="caution">
    <text evidence="2">The sequence shown here is derived from an EMBL/GenBank/DDBJ whole genome shotgun (WGS) entry which is preliminary data.</text>
</comment>
<dbReference type="Proteomes" id="UP001165080">
    <property type="component" value="Unassembled WGS sequence"/>
</dbReference>
<evidence type="ECO:0000313" key="3">
    <source>
        <dbReference type="Proteomes" id="UP001165080"/>
    </source>
</evidence>
<feature type="compositionally biased region" description="Low complexity" evidence="1">
    <location>
        <begin position="154"/>
        <end position="163"/>
    </location>
</feature>
<accession>A0A9W6EXF5</accession>
<feature type="compositionally biased region" description="Polar residues" evidence="1">
    <location>
        <begin position="258"/>
        <end position="273"/>
    </location>
</feature>
<protein>
    <submittedName>
        <fullName evidence="2">Uncharacterized protein</fullName>
    </submittedName>
</protein>
<evidence type="ECO:0000256" key="1">
    <source>
        <dbReference type="SAM" id="MobiDB-lite"/>
    </source>
</evidence>
<keyword evidence="3" id="KW-1185">Reference proteome</keyword>
<feature type="region of interest" description="Disordered" evidence="1">
    <location>
        <begin position="24"/>
        <end position="177"/>
    </location>
</feature>
<gene>
    <name evidence="2" type="primary">PLEST005897</name>
    <name evidence="2" type="ORF">PLESTB_000158900</name>
</gene>
<feature type="compositionally biased region" description="Low complexity" evidence="1">
    <location>
        <begin position="189"/>
        <end position="198"/>
    </location>
</feature>
<proteinExistence type="predicted"/>